<name>A0A8J6HNX2_TENMO</name>
<dbReference type="AlphaFoldDB" id="A0A8J6HNX2"/>
<dbReference type="InterPro" id="IPR011009">
    <property type="entry name" value="Kinase-like_dom_sf"/>
</dbReference>
<dbReference type="InterPro" id="IPR004119">
    <property type="entry name" value="EcKL"/>
</dbReference>
<dbReference type="SMART" id="SM00587">
    <property type="entry name" value="CHK"/>
    <property type="match status" value="1"/>
</dbReference>
<dbReference type="EMBL" id="JABDTM020019072">
    <property type="protein sequence ID" value="KAH0817648.1"/>
    <property type="molecule type" value="Genomic_DNA"/>
</dbReference>
<dbReference type="Proteomes" id="UP000719412">
    <property type="component" value="Unassembled WGS sequence"/>
</dbReference>
<evidence type="ECO:0000259" key="1">
    <source>
        <dbReference type="SMART" id="SM00587"/>
    </source>
</evidence>
<sequence>MEDPQKPSVSEEDVSAVLKRRLKSDTEVESFSLDMLGEWVGNCGDHAILNVTLKSNNESPARYSFFVKLYPRLEFVIEFIEGNGSFKKEIFVYKLFDLMHDEQIKILSDCVPMCYLTTPYKYLVLDNLAEEKYQSPDKHQVLDYDTVKVVLEALAKLHASTLIYEEKKSCRLIDLYGEDFAETYFNDREDFPNKEGLDAALKGIVKCIELFDFSEKLLSGKDFKTVVEEVCARIYALAKPSKKFRNVVCHGDIWVTNVLVKRDDCGKPVKCRLVDFQCARYTPPAQDVMSFIHLTTSRDFRRKYMYNLIGIYYTSLEKHVTLAGYDMKTVIPFDEFLASCEEQKVFGLVQTGIYFPLILLRTKVIKDYFGNKESNREALLEDRSILVRENMDDDDAYKNRIRDCIQDLKDYCDYL</sequence>
<evidence type="ECO:0000313" key="2">
    <source>
        <dbReference type="EMBL" id="KAH0817648.1"/>
    </source>
</evidence>
<dbReference type="Pfam" id="PF02958">
    <property type="entry name" value="EcKL"/>
    <property type="match status" value="1"/>
</dbReference>
<dbReference type="PANTHER" id="PTHR11012:SF48">
    <property type="entry name" value="CHK KINASE-LIKE DOMAIN-CONTAINING PROTEIN-RELATED"/>
    <property type="match status" value="1"/>
</dbReference>
<feature type="domain" description="CHK kinase-like" evidence="1">
    <location>
        <begin position="123"/>
        <end position="322"/>
    </location>
</feature>
<reference evidence="2" key="2">
    <citation type="submission" date="2021-08" db="EMBL/GenBank/DDBJ databases">
        <authorList>
            <person name="Eriksson T."/>
        </authorList>
    </citation>
    <scope>NUCLEOTIDE SEQUENCE</scope>
    <source>
        <strain evidence="2">Stoneville</strain>
        <tissue evidence="2">Whole head</tissue>
    </source>
</reference>
<evidence type="ECO:0000313" key="3">
    <source>
        <dbReference type="Proteomes" id="UP000719412"/>
    </source>
</evidence>
<accession>A0A8J6HNX2</accession>
<dbReference type="Gene3D" id="3.90.1200.10">
    <property type="match status" value="1"/>
</dbReference>
<organism evidence="2 3">
    <name type="scientific">Tenebrio molitor</name>
    <name type="common">Yellow mealworm beetle</name>
    <dbReference type="NCBI Taxonomy" id="7067"/>
    <lineage>
        <taxon>Eukaryota</taxon>
        <taxon>Metazoa</taxon>
        <taxon>Ecdysozoa</taxon>
        <taxon>Arthropoda</taxon>
        <taxon>Hexapoda</taxon>
        <taxon>Insecta</taxon>
        <taxon>Pterygota</taxon>
        <taxon>Neoptera</taxon>
        <taxon>Endopterygota</taxon>
        <taxon>Coleoptera</taxon>
        <taxon>Polyphaga</taxon>
        <taxon>Cucujiformia</taxon>
        <taxon>Tenebrionidae</taxon>
        <taxon>Tenebrio</taxon>
    </lineage>
</organism>
<dbReference type="SUPFAM" id="SSF56112">
    <property type="entry name" value="Protein kinase-like (PK-like)"/>
    <property type="match status" value="1"/>
</dbReference>
<protein>
    <recommendedName>
        <fullName evidence="1">CHK kinase-like domain-containing protein</fullName>
    </recommendedName>
</protein>
<comment type="caution">
    <text evidence="2">The sequence shown here is derived from an EMBL/GenBank/DDBJ whole genome shotgun (WGS) entry which is preliminary data.</text>
</comment>
<reference evidence="2" key="1">
    <citation type="journal article" date="2020" name="J Insects Food Feed">
        <title>The yellow mealworm (Tenebrio molitor) genome: a resource for the emerging insects as food and feed industry.</title>
        <authorList>
            <person name="Eriksson T."/>
            <person name="Andere A."/>
            <person name="Kelstrup H."/>
            <person name="Emery V."/>
            <person name="Picard C."/>
        </authorList>
    </citation>
    <scope>NUCLEOTIDE SEQUENCE</scope>
    <source>
        <strain evidence="2">Stoneville</strain>
        <tissue evidence="2">Whole head</tissue>
    </source>
</reference>
<dbReference type="InterPro" id="IPR015897">
    <property type="entry name" value="CHK_kinase-like"/>
</dbReference>
<gene>
    <name evidence="2" type="ORF">GEV33_005142</name>
</gene>
<dbReference type="PANTHER" id="PTHR11012">
    <property type="entry name" value="PROTEIN KINASE-LIKE DOMAIN-CONTAINING"/>
    <property type="match status" value="1"/>
</dbReference>
<keyword evidence="3" id="KW-1185">Reference proteome</keyword>
<proteinExistence type="predicted"/>